<gene>
    <name evidence="3" type="primary">eltP_12</name>
    <name evidence="3" type="ORF">RT761_02228</name>
</gene>
<accession>A0A7T1F3T5</accession>
<dbReference type="PANTHER" id="PTHR43649:SF12">
    <property type="entry name" value="DIACETYLCHITOBIOSE BINDING PROTEIN DASA"/>
    <property type="match status" value="1"/>
</dbReference>
<evidence type="ECO:0000313" key="4">
    <source>
        <dbReference type="Proteomes" id="UP000594463"/>
    </source>
</evidence>
<sequence length="437" mass="48743">MKKTIRQSFILGMLFILVCSVFVFASDVNFEGVELTVQMQDHSATRAIQKLLPDFEKMTGAKVNLVILPFSAMKEKQLIELASRNATYDVIMLDYRDVAGYGEARWMIDLGQYLGGPLADPNMNLEDFLPTGVQSLSWREKLYGLPFYIESTMLMYRKDLYDEKGLTVPETWDDLYANGKQLNLDTDGDGTVDFYGCTLRGLRAIGYNDYIFNGFLKSFGGEYFNAQWKPTFNSEAGVKALETYVTILKDCGPPAVATFGYEEVMQEMMQNKTAQVIDATMLGTWLEDPEMSQVVGKNGYAMAPKGSVQRGSSFFGMGLGIPVFSKNPDAAFKFIEWATSEAVQMSFVNEGAFMTRASVLNAPEFKERWPLFAGLIVESLADAKITYTPILPEWREVADFVSIAVSTALIGEKSPQEALDIAAAEVDKVMKKAGYYN</sequence>
<evidence type="ECO:0000256" key="2">
    <source>
        <dbReference type="ARBA" id="ARBA00008520"/>
    </source>
</evidence>
<dbReference type="Gene3D" id="3.40.190.10">
    <property type="entry name" value="Periplasmic binding protein-like II"/>
    <property type="match status" value="2"/>
</dbReference>
<dbReference type="CDD" id="cd13585">
    <property type="entry name" value="PBP2_TMBP_like"/>
    <property type="match status" value="1"/>
</dbReference>
<proteinExistence type="inferred from homology"/>
<dbReference type="InterPro" id="IPR006059">
    <property type="entry name" value="SBP"/>
</dbReference>
<evidence type="ECO:0000313" key="3">
    <source>
        <dbReference type="EMBL" id="QPM69000.1"/>
    </source>
</evidence>
<protein>
    <submittedName>
        <fullName evidence="3">Erythritol/L-threitol-binding protein</fullName>
    </submittedName>
</protein>
<comment type="subcellular location">
    <subcellularLocation>
        <location evidence="1">Periplasm</location>
    </subcellularLocation>
</comment>
<dbReference type="KEGG" id="alam:RT761_02228"/>
<dbReference type="SUPFAM" id="SSF53850">
    <property type="entry name" value="Periplasmic binding protein-like II"/>
    <property type="match status" value="1"/>
</dbReference>
<evidence type="ECO:0000256" key="1">
    <source>
        <dbReference type="ARBA" id="ARBA00004418"/>
    </source>
</evidence>
<dbReference type="EMBL" id="CP065383">
    <property type="protein sequence ID" value="QPM69000.1"/>
    <property type="molecule type" value="Genomic_DNA"/>
</dbReference>
<dbReference type="PANTHER" id="PTHR43649">
    <property type="entry name" value="ARABINOSE-BINDING PROTEIN-RELATED"/>
    <property type="match status" value="1"/>
</dbReference>
<dbReference type="GO" id="GO:0042597">
    <property type="term" value="C:periplasmic space"/>
    <property type="evidence" value="ECO:0007669"/>
    <property type="project" value="UniProtKB-SubCell"/>
</dbReference>
<dbReference type="AlphaFoldDB" id="A0A7T1F3T5"/>
<dbReference type="InterPro" id="IPR050490">
    <property type="entry name" value="Bact_solute-bd_prot1"/>
</dbReference>
<dbReference type="Pfam" id="PF01547">
    <property type="entry name" value="SBP_bac_1"/>
    <property type="match status" value="1"/>
</dbReference>
<dbReference type="RefSeq" id="WP_218111489.1">
    <property type="nucleotide sequence ID" value="NZ_CP065383.1"/>
</dbReference>
<organism evidence="3 4">
    <name type="scientific">Atribacter laminatus</name>
    <dbReference type="NCBI Taxonomy" id="2847778"/>
    <lineage>
        <taxon>Bacteria</taxon>
        <taxon>Pseudomonadati</taxon>
        <taxon>Atribacterota</taxon>
        <taxon>Atribacteria</taxon>
        <taxon>Atribacterales</taxon>
        <taxon>Atribacteraceae</taxon>
        <taxon>Atribacter</taxon>
    </lineage>
</organism>
<name>A0A7T1F3T5_ATRLM</name>
<reference evidence="3 4" key="1">
    <citation type="journal article" date="2021" name="Nat. Commun.">
        <title>Isolation of a member of the candidate phylum Atribacteria reveals a unique cell membrane structure.</title>
        <authorList>
            <person name="Taiki K."/>
            <person name="Nobu M.K."/>
            <person name="Kusada H."/>
            <person name="Meng X.-Y."/>
            <person name="Hosoki N."/>
            <person name="Uematsu K."/>
            <person name="Yoshioka H."/>
            <person name="Kamagata Y."/>
            <person name="Tamaki H."/>
        </authorList>
    </citation>
    <scope>NUCLEOTIDE SEQUENCE [LARGE SCALE GENOMIC DNA]</scope>
    <source>
        <strain evidence="3 4">RT761</strain>
    </source>
</reference>
<dbReference type="Proteomes" id="UP000594463">
    <property type="component" value="Chromosome"/>
</dbReference>
<keyword evidence="4" id="KW-1185">Reference proteome</keyword>
<comment type="similarity">
    <text evidence="2">Belongs to the bacterial solute-binding protein 1 family.</text>
</comment>